<sequence length="366" mass="40186">MKEKTHSECVIIGGGIIGLAIAAKLAKQGLAVIVLEAEKQTIQHASSHNSEVIHSGIYYKSESLKAKLCVEGNRLLYSYCQKKGIDFKRIGKLIIANDLNEKNALNKLFLNGIKNGVDGLSVINKREIINKEPNLNAKYAIFSETTGIIDSHAFALSLEAEIENFGSHIILDSPVLDGVFNGTSWDLDVGGSSDCIINCDLVVNAAGFNAQMIATKFGLENTPPPVYVKGHYYKLLGKSPFNHLIYPIPNKFGLGIHTSLDMSNNLKFGPDAELIDSPDYKFIDNENRKAKFIKSIASYLNDFNIDLIQEDYCGVRVRLHPDHHLSDFHIQYPSDHGMTGLVNLFGIESPGLTSSLAIADSISNHI</sequence>
<dbReference type="GO" id="GO:0047545">
    <property type="term" value="F:(S)-2-hydroxyglutarate dehydrogenase activity"/>
    <property type="evidence" value="ECO:0007669"/>
    <property type="project" value="TreeGrafter"/>
</dbReference>
<dbReference type="EMBL" id="UINC01009865">
    <property type="protein sequence ID" value="SVA44104.1"/>
    <property type="molecule type" value="Genomic_DNA"/>
</dbReference>
<dbReference type="AlphaFoldDB" id="A0A381VV11"/>
<dbReference type="InterPro" id="IPR006076">
    <property type="entry name" value="FAD-dep_OxRdtase"/>
</dbReference>
<evidence type="ECO:0000256" key="5">
    <source>
        <dbReference type="ARBA" id="ARBA00037941"/>
    </source>
</evidence>
<evidence type="ECO:0000256" key="1">
    <source>
        <dbReference type="ARBA" id="ARBA00001974"/>
    </source>
</evidence>
<evidence type="ECO:0000256" key="2">
    <source>
        <dbReference type="ARBA" id="ARBA00022630"/>
    </source>
</evidence>
<dbReference type="PANTHER" id="PTHR43104:SF4">
    <property type="entry name" value="L-2-HYDROXYGLUTARATE DEHYDROGENASE, MITOCHONDRIAL"/>
    <property type="match status" value="1"/>
</dbReference>
<reference evidence="7" key="1">
    <citation type="submission" date="2018-05" db="EMBL/GenBank/DDBJ databases">
        <authorList>
            <person name="Lanie J.A."/>
            <person name="Ng W.-L."/>
            <person name="Kazmierczak K.M."/>
            <person name="Andrzejewski T.M."/>
            <person name="Davidsen T.M."/>
            <person name="Wayne K.J."/>
            <person name="Tettelin H."/>
            <person name="Glass J.I."/>
            <person name="Rusch D."/>
            <person name="Podicherti R."/>
            <person name="Tsui H.-C.T."/>
            <person name="Winkler M.E."/>
        </authorList>
    </citation>
    <scope>NUCLEOTIDE SEQUENCE</scope>
</reference>
<proteinExistence type="inferred from homology"/>
<keyword evidence="2" id="KW-0285">Flavoprotein</keyword>
<comment type="similarity">
    <text evidence="5">Belongs to the L2HGDH family.</text>
</comment>
<evidence type="ECO:0000259" key="6">
    <source>
        <dbReference type="Pfam" id="PF01266"/>
    </source>
</evidence>
<gene>
    <name evidence="7" type="ORF">METZ01_LOCUS96958</name>
</gene>
<organism evidence="7">
    <name type="scientific">marine metagenome</name>
    <dbReference type="NCBI Taxonomy" id="408172"/>
    <lineage>
        <taxon>unclassified sequences</taxon>
        <taxon>metagenomes</taxon>
        <taxon>ecological metagenomes</taxon>
    </lineage>
</organism>
<dbReference type="SUPFAM" id="SSF51905">
    <property type="entry name" value="FAD/NAD(P)-binding domain"/>
    <property type="match status" value="1"/>
</dbReference>
<dbReference type="Gene3D" id="3.30.9.10">
    <property type="entry name" value="D-Amino Acid Oxidase, subunit A, domain 2"/>
    <property type="match status" value="1"/>
</dbReference>
<keyword evidence="4" id="KW-0560">Oxidoreductase</keyword>
<dbReference type="InterPro" id="IPR036188">
    <property type="entry name" value="FAD/NAD-bd_sf"/>
</dbReference>
<accession>A0A381VV11</accession>
<dbReference type="PANTHER" id="PTHR43104">
    <property type="entry name" value="L-2-HYDROXYGLUTARATE DEHYDROGENASE, MITOCHONDRIAL"/>
    <property type="match status" value="1"/>
</dbReference>
<evidence type="ECO:0000256" key="4">
    <source>
        <dbReference type="ARBA" id="ARBA00023002"/>
    </source>
</evidence>
<name>A0A381VV11_9ZZZZ</name>
<keyword evidence="3" id="KW-0274">FAD</keyword>
<dbReference type="Pfam" id="PF01266">
    <property type="entry name" value="DAO"/>
    <property type="match status" value="1"/>
</dbReference>
<dbReference type="Gene3D" id="3.50.50.60">
    <property type="entry name" value="FAD/NAD(P)-binding domain"/>
    <property type="match status" value="1"/>
</dbReference>
<evidence type="ECO:0000313" key="7">
    <source>
        <dbReference type="EMBL" id="SVA44104.1"/>
    </source>
</evidence>
<protein>
    <recommendedName>
        <fullName evidence="6">FAD dependent oxidoreductase domain-containing protein</fullName>
    </recommendedName>
</protein>
<comment type="cofactor">
    <cofactor evidence="1">
        <name>FAD</name>
        <dbReference type="ChEBI" id="CHEBI:57692"/>
    </cofactor>
</comment>
<evidence type="ECO:0000256" key="3">
    <source>
        <dbReference type="ARBA" id="ARBA00022827"/>
    </source>
</evidence>
<feature type="domain" description="FAD dependent oxidoreductase" evidence="6">
    <location>
        <begin position="9"/>
        <end position="360"/>
    </location>
</feature>